<evidence type="ECO:0000256" key="10">
    <source>
        <dbReference type="SAM" id="SignalP"/>
    </source>
</evidence>
<evidence type="ECO:0000256" key="8">
    <source>
        <dbReference type="PROSITE-ProRule" id="PRU01360"/>
    </source>
</evidence>
<evidence type="ECO:0000259" key="11">
    <source>
        <dbReference type="Pfam" id="PF00593"/>
    </source>
</evidence>
<reference evidence="13" key="1">
    <citation type="submission" date="2022-04" db="EMBL/GenBank/DDBJ databases">
        <title>Mucilaginibacter sp. RS28 isolated from freshwater.</title>
        <authorList>
            <person name="Ko S.-R."/>
        </authorList>
    </citation>
    <scope>NUCLEOTIDE SEQUENCE</scope>
    <source>
        <strain evidence="13">RS28</strain>
    </source>
</reference>
<dbReference type="PROSITE" id="PS52016">
    <property type="entry name" value="TONB_DEPENDENT_REC_3"/>
    <property type="match status" value="1"/>
</dbReference>
<gene>
    <name evidence="13" type="ORF">MUY27_08345</name>
</gene>
<dbReference type="EMBL" id="JALJEJ010000003">
    <property type="protein sequence ID" value="MCJ8209716.1"/>
    <property type="molecule type" value="Genomic_DNA"/>
</dbReference>
<dbReference type="NCBIfam" id="TIGR04056">
    <property type="entry name" value="OMP_RagA_SusC"/>
    <property type="match status" value="1"/>
</dbReference>
<evidence type="ECO:0000259" key="12">
    <source>
        <dbReference type="Pfam" id="PF07715"/>
    </source>
</evidence>
<dbReference type="Pfam" id="PF00593">
    <property type="entry name" value="TonB_dep_Rec_b-barrel"/>
    <property type="match status" value="1"/>
</dbReference>
<evidence type="ECO:0000256" key="9">
    <source>
        <dbReference type="RuleBase" id="RU003357"/>
    </source>
</evidence>
<dbReference type="Pfam" id="PF07715">
    <property type="entry name" value="Plug"/>
    <property type="match status" value="1"/>
</dbReference>
<organism evidence="13 14">
    <name type="scientific">Mucilaginibacter straminoryzae</name>
    <dbReference type="NCBI Taxonomy" id="2932774"/>
    <lineage>
        <taxon>Bacteria</taxon>
        <taxon>Pseudomonadati</taxon>
        <taxon>Bacteroidota</taxon>
        <taxon>Sphingobacteriia</taxon>
        <taxon>Sphingobacteriales</taxon>
        <taxon>Sphingobacteriaceae</taxon>
        <taxon>Mucilaginibacter</taxon>
    </lineage>
</organism>
<dbReference type="InterPro" id="IPR012910">
    <property type="entry name" value="Plug_dom"/>
</dbReference>
<name>A0A9X2B8T5_9SPHI</name>
<comment type="subcellular location">
    <subcellularLocation>
        <location evidence="1 8">Cell outer membrane</location>
        <topology evidence="1 8">Multi-pass membrane protein</topology>
    </subcellularLocation>
</comment>
<comment type="similarity">
    <text evidence="8 9">Belongs to the TonB-dependent receptor family.</text>
</comment>
<dbReference type="InterPro" id="IPR023996">
    <property type="entry name" value="TonB-dep_OMP_SusC/RagA"/>
</dbReference>
<keyword evidence="5 9" id="KW-0798">TonB box</keyword>
<dbReference type="InterPro" id="IPR000531">
    <property type="entry name" value="Beta-barrel_TonB"/>
</dbReference>
<feature type="domain" description="TonB-dependent receptor-like beta-barrel" evidence="11">
    <location>
        <begin position="402"/>
        <end position="972"/>
    </location>
</feature>
<dbReference type="Gene3D" id="2.170.130.10">
    <property type="entry name" value="TonB-dependent receptor, plug domain"/>
    <property type="match status" value="1"/>
</dbReference>
<evidence type="ECO:0000256" key="3">
    <source>
        <dbReference type="ARBA" id="ARBA00022452"/>
    </source>
</evidence>
<dbReference type="InterPro" id="IPR023997">
    <property type="entry name" value="TonB-dep_OMP_SusC/RagA_CS"/>
</dbReference>
<feature type="signal peptide" evidence="10">
    <location>
        <begin position="1"/>
        <end position="31"/>
    </location>
</feature>
<evidence type="ECO:0000256" key="5">
    <source>
        <dbReference type="ARBA" id="ARBA00023077"/>
    </source>
</evidence>
<keyword evidence="7 8" id="KW-0998">Cell outer membrane</keyword>
<dbReference type="InterPro" id="IPR008969">
    <property type="entry name" value="CarboxyPept-like_regulatory"/>
</dbReference>
<comment type="caution">
    <text evidence="13">The sequence shown here is derived from an EMBL/GenBank/DDBJ whole genome shotgun (WGS) entry which is preliminary data.</text>
</comment>
<evidence type="ECO:0000256" key="2">
    <source>
        <dbReference type="ARBA" id="ARBA00022448"/>
    </source>
</evidence>
<keyword evidence="14" id="KW-1185">Reference proteome</keyword>
<proteinExistence type="inferred from homology"/>
<feature type="chain" id="PRO_5040827161" evidence="10">
    <location>
        <begin position="32"/>
        <end position="1014"/>
    </location>
</feature>
<sequence>MRFNLKRGGGLFKSSVALLLSFIFIFQTAFAQPDTRITGIVSDSKGETIPGATVKVKGTTRAVSTTVNGTFSIQAKAGEVLVITSVGYTAKEVPVTGEKNYKIQLTDANTSLKEIVVVGYGTSSRKTLSSSISSVKAENLNQGAIADVGQLLQGKVPGLNITASGDPNKPAAVILRGASTVNSPGGPFYVIDGIPNGDITTVAPADIVSIDVLKDAAATAIYGNRAASGVIMVTTKRGKKGQSQVAYSGYAGIEKVSNTLDLMNADQLRAYAKANGTVIAGTNDAGANVDWMKAIERTTAYSQNHNLSLSGGGEHGTYSGSLNYFKKQGILDASSLERVIGRLNIDQYTWNDKLRFNINVSNSVSNANNTPLQNIVLLQAAKRLPMSPVTNADGSYFENLAIPGYFNPVAIINNAQDNTKYNTLMGSFVTELKLPFGLKYNVNLSYQKTSALHGEYYSSYFGKYPTSNFYNNPDPGLYISHTLIGNTFGTNGSALRNDYSNTFKNIETFLTWDKQLGDHNLNAVLGYSYQDYVIGEGFQASSTNFPADNIGFQNLSAGVPYAIPTYRINLGNSLTYQRTLLISDFFRLNYNYKQKYLLQASIRRDGSSTFGANNRWGYFPSVGASWRIIEEGFMKNQSLFDDLKLRVSYGVTGNSSGIGAYNSQLLYTRQDVFYYAGPFVGAFGPQQAANADLKWERTSQKDIGVDFSILKGKLSGSVDVYDKNTSDMLFLFSVSPAMVPGGRIYTNAGGINNKGVEVALNASPVKLKDFSWSSSVTMAMNKNKITSLQSPYGSTDSVRYSSPEGPGQSGATVQLLKTGYPVGQFFTYKYAGKDANGKSLFYRKDGSTTTAPAQGTDYFYTGNAQPKVILGWANTFKYKRFDLNVFLRGTFGNKIYNATRADLSYTANATQNNILNSASGDKISDVFNSYYSDRYLENGSYVRLDNATLGYTFDKVIKNVSSVRLYVTGNNIFTITKYKGIDPEVNQGGIAPGVDYNNFYPKTRTFLLGINVTL</sequence>
<protein>
    <submittedName>
        <fullName evidence="13">TonB-dependent receptor</fullName>
    </submittedName>
</protein>
<dbReference type="GO" id="GO:0009279">
    <property type="term" value="C:cell outer membrane"/>
    <property type="evidence" value="ECO:0007669"/>
    <property type="project" value="UniProtKB-SubCell"/>
</dbReference>
<dbReference type="NCBIfam" id="TIGR04057">
    <property type="entry name" value="SusC_RagA_signa"/>
    <property type="match status" value="1"/>
</dbReference>
<evidence type="ECO:0000313" key="14">
    <source>
        <dbReference type="Proteomes" id="UP001139450"/>
    </source>
</evidence>
<dbReference type="Pfam" id="PF13715">
    <property type="entry name" value="CarbopepD_reg_2"/>
    <property type="match status" value="1"/>
</dbReference>
<keyword evidence="4 8" id="KW-0812">Transmembrane</keyword>
<evidence type="ECO:0000256" key="4">
    <source>
        <dbReference type="ARBA" id="ARBA00022692"/>
    </source>
</evidence>
<dbReference type="InterPro" id="IPR036942">
    <property type="entry name" value="Beta-barrel_TonB_sf"/>
</dbReference>
<dbReference type="SUPFAM" id="SSF49464">
    <property type="entry name" value="Carboxypeptidase regulatory domain-like"/>
    <property type="match status" value="1"/>
</dbReference>
<keyword evidence="2 8" id="KW-0813">Transport</keyword>
<evidence type="ECO:0000256" key="6">
    <source>
        <dbReference type="ARBA" id="ARBA00023136"/>
    </source>
</evidence>
<keyword evidence="3 8" id="KW-1134">Transmembrane beta strand</keyword>
<feature type="domain" description="TonB-dependent receptor plug" evidence="12">
    <location>
        <begin position="126"/>
        <end position="230"/>
    </location>
</feature>
<dbReference type="Gene3D" id="2.60.40.1120">
    <property type="entry name" value="Carboxypeptidase-like, regulatory domain"/>
    <property type="match status" value="1"/>
</dbReference>
<keyword evidence="10" id="KW-0732">Signal</keyword>
<dbReference type="InterPro" id="IPR037066">
    <property type="entry name" value="Plug_dom_sf"/>
</dbReference>
<dbReference type="SUPFAM" id="SSF56935">
    <property type="entry name" value="Porins"/>
    <property type="match status" value="1"/>
</dbReference>
<dbReference type="InterPro" id="IPR039426">
    <property type="entry name" value="TonB-dep_rcpt-like"/>
</dbReference>
<dbReference type="Proteomes" id="UP001139450">
    <property type="component" value="Unassembled WGS sequence"/>
</dbReference>
<evidence type="ECO:0000256" key="1">
    <source>
        <dbReference type="ARBA" id="ARBA00004571"/>
    </source>
</evidence>
<evidence type="ECO:0000256" key="7">
    <source>
        <dbReference type="ARBA" id="ARBA00023237"/>
    </source>
</evidence>
<dbReference type="RefSeq" id="WP_245129548.1">
    <property type="nucleotide sequence ID" value="NZ_JALJEJ010000003.1"/>
</dbReference>
<accession>A0A9X2B8T5</accession>
<keyword evidence="13" id="KW-0675">Receptor</keyword>
<dbReference type="Gene3D" id="2.40.170.20">
    <property type="entry name" value="TonB-dependent receptor, beta-barrel domain"/>
    <property type="match status" value="1"/>
</dbReference>
<evidence type="ECO:0000313" key="13">
    <source>
        <dbReference type="EMBL" id="MCJ8209716.1"/>
    </source>
</evidence>
<dbReference type="AlphaFoldDB" id="A0A9X2B8T5"/>
<keyword evidence="6 8" id="KW-0472">Membrane</keyword>